<name>A0A1M5JN86_9ACTN</name>
<keyword evidence="2" id="KW-1185">Reference proteome</keyword>
<accession>A0A1M5JN86</accession>
<evidence type="ECO:0000313" key="2">
    <source>
        <dbReference type="Proteomes" id="UP000184471"/>
    </source>
</evidence>
<proteinExistence type="predicted"/>
<organism evidence="1 2">
    <name type="scientific">Geodermatophilus nigrescens</name>
    <dbReference type="NCBI Taxonomy" id="1070870"/>
    <lineage>
        <taxon>Bacteria</taxon>
        <taxon>Bacillati</taxon>
        <taxon>Actinomycetota</taxon>
        <taxon>Actinomycetes</taxon>
        <taxon>Geodermatophilales</taxon>
        <taxon>Geodermatophilaceae</taxon>
        <taxon>Geodermatophilus</taxon>
    </lineage>
</organism>
<dbReference type="AlphaFoldDB" id="A0A1M5JN86"/>
<sequence length="273" mass="30302">MRGVETPDPQLTALVDRYRHLVEHGATVVVEQGREIHLGDIEARTVVFRRDDGIHQVDRFDRGHQWFEMEARDLAEVELLIADRFGSSVHRHPDAWRFDCVQRADGRVEVRQDGRLRATFADLHGARVFSGFAALTPAELTATPPRAGRTGWAPPVDDETRAVLDRLRDVRDLAVDEDRCEVHLDEHRRGARLTRVSGVWHVWEGNDHSVPGPPTLMTTAADVVEHHLRLRFAGDPAPGEPVGELVRDGVVVARGAGVTTGLLHALGDGVGRV</sequence>
<evidence type="ECO:0000313" key="1">
    <source>
        <dbReference type="EMBL" id="SHG42034.1"/>
    </source>
</evidence>
<dbReference type="Proteomes" id="UP000184471">
    <property type="component" value="Unassembled WGS sequence"/>
</dbReference>
<dbReference type="EMBL" id="FQVX01000002">
    <property type="protein sequence ID" value="SHG42034.1"/>
    <property type="molecule type" value="Genomic_DNA"/>
</dbReference>
<reference evidence="1 2" key="1">
    <citation type="submission" date="2016-11" db="EMBL/GenBank/DDBJ databases">
        <authorList>
            <person name="Jaros S."/>
            <person name="Januszkiewicz K."/>
            <person name="Wedrychowicz H."/>
        </authorList>
    </citation>
    <scope>NUCLEOTIDE SEQUENCE [LARGE SCALE GENOMIC DNA]</scope>
    <source>
        <strain evidence="1 2">DSM 45408</strain>
    </source>
</reference>
<gene>
    <name evidence="1" type="ORF">SAMN05444351_2579</name>
</gene>
<protein>
    <submittedName>
        <fullName evidence="1">Uncharacterized protein</fullName>
    </submittedName>
</protein>
<dbReference type="STRING" id="1070870.SAMN05444351_2579"/>